<evidence type="ECO:0000256" key="4">
    <source>
        <dbReference type="ARBA" id="ARBA00022833"/>
    </source>
</evidence>
<dbReference type="PANTHER" id="PTHR14003">
    <property type="entry name" value="TRANSCRIPTIONAL REPRESSOR PROTEIN YY"/>
    <property type="match status" value="1"/>
</dbReference>
<sequence length="437" mass="47468">MDFTTILNRKNSAAAAAAAAEAQLHQQYLQNAQMNQPTMKAEPGASDNPVNAYPPHPPPGVPMDQGLAESFYYGQPPGRLLGTWAMSLVDMPVNRRCSNHRCLLEGPVVTRPRRLSTAGPVTRDLLGAVISLDMRIHTGIRPHACDWPGCGKQFIQRSALTVHSRVHTGEKPHMCERCGKPFSDSSSLARHRRIHSGKRPYKCPYANCQKTFTRRTTLTRHQNHHTGTIEEAAAETEANLRQNKDRGRGPEGMFPDHTSIHSTPSPAQHASMSPGGDLPPLTMHRSAGDYYMGSGPIPPHVRGDFSQGSPRASPTATSPSLSSFGSAPHARPSMTSNPYGPPQPLEPPANSDHRPNSVTGSPHMTSLGWASPSHGSMPSPGSANDFAYPEPTGPAYPSSMPPHMYFPNSTIRRPTSTEPDNYETKSRMGDHTWSTPV</sequence>
<evidence type="ECO:0000256" key="1">
    <source>
        <dbReference type="ARBA" id="ARBA00022723"/>
    </source>
</evidence>
<name>A0AAD6FYG1_9EURO</name>
<dbReference type="GO" id="GO:0000981">
    <property type="term" value="F:DNA-binding transcription factor activity, RNA polymerase II-specific"/>
    <property type="evidence" value="ECO:0007669"/>
    <property type="project" value="UniProtKB-ARBA"/>
</dbReference>
<evidence type="ECO:0000256" key="3">
    <source>
        <dbReference type="ARBA" id="ARBA00022771"/>
    </source>
</evidence>
<dbReference type="GO" id="GO:0000785">
    <property type="term" value="C:chromatin"/>
    <property type="evidence" value="ECO:0007669"/>
    <property type="project" value="TreeGrafter"/>
</dbReference>
<evidence type="ECO:0000256" key="5">
    <source>
        <dbReference type="PROSITE-ProRule" id="PRU00042"/>
    </source>
</evidence>
<evidence type="ECO:0000256" key="2">
    <source>
        <dbReference type="ARBA" id="ARBA00022737"/>
    </source>
</evidence>
<dbReference type="InterPro" id="IPR036236">
    <property type="entry name" value="Znf_C2H2_sf"/>
</dbReference>
<dbReference type="PROSITE" id="PS00028">
    <property type="entry name" value="ZINC_FINGER_C2H2_1"/>
    <property type="match status" value="3"/>
</dbReference>
<feature type="region of interest" description="Disordered" evidence="6">
    <location>
        <begin position="214"/>
        <end position="437"/>
    </location>
</feature>
<dbReference type="InterPro" id="IPR013087">
    <property type="entry name" value="Znf_C2H2_type"/>
</dbReference>
<dbReference type="AlphaFoldDB" id="A0AAD6FYG1"/>
<dbReference type="PROSITE" id="PS50157">
    <property type="entry name" value="ZINC_FINGER_C2H2_2"/>
    <property type="match status" value="3"/>
</dbReference>
<feature type="compositionally biased region" description="Low complexity" evidence="6">
    <location>
        <begin position="309"/>
        <end position="323"/>
    </location>
</feature>
<comment type="caution">
    <text evidence="8">The sequence shown here is derived from an EMBL/GenBank/DDBJ whole genome shotgun (WGS) entry which is preliminary data.</text>
</comment>
<reference evidence="8" key="2">
    <citation type="journal article" date="2023" name="IMA Fungus">
        <title>Comparative genomic study of the Penicillium genus elucidates a diverse pangenome and 15 lateral gene transfer events.</title>
        <authorList>
            <person name="Petersen C."/>
            <person name="Sorensen T."/>
            <person name="Nielsen M.R."/>
            <person name="Sondergaard T.E."/>
            <person name="Sorensen J.L."/>
            <person name="Fitzpatrick D.A."/>
            <person name="Frisvad J.C."/>
            <person name="Nielsen K.L."/>
        </authorList>
    </citation>
    <scope>NUCLEOTIDE SEQUENCE</scope>
    <source>
        <strain evidence="8">IBT 16125</strain>
    </source>
</reference>
<feature type="domain" description="C2H2-type" evidence="7">
    <location>
        <begin position="201"/>
        <end position="230"/>
    </location>
</feature>
<dbReference type="RefSeq" id="XP_056761689.1">
    <property type="nucleotide sequence ID" value="XM_056912840.1"/>
</dbReference>
<dbReference type="GO" id="GO:0008270">
    <property type="term" value="F:zinc ion binding"/>
    <property type="evidence" value="ECO:0007669"/>
    <property type="project" value="UniProtKB-KW"/>
</dbReference>
<dbReference type="Proteomes" id="UP001213681">
    <property type="component" value="Unassembled WGS sequence"/>
</dbReference>
<keyword evidence="1" id="KW-0479">Metal-binding</keyword>
<dbReference type="SUPFAM" id="SSF57667">
    <property type="entry name" value="beta-beta-alpha zinc fingers"/>
    <property type="match status" value="2"/>
</dbReference>
<feature type="compositionally biased region" description="Polar residues" evidence="6">
    <location>
        <begin position="407"/>
        <end position="419"/>
    </location>
</feature>
<accession>A0AAD6FYG1</accession>
<keyword evidence="9" id="KW-1185">Reference proteome</keyword>
<gene>
    <name evidence="8" type="ORF">N7458_009458</name>
</gene>
<evidence type="ECO:0000313" key="8">
    <source>
        <dbReference type="EMBL" id="KAJ5438460.1"/>
    </source>
</evidence>
<keyword evidence="3 5" id="KW-0863">Zinc-finger</keyword>
<dbReference type="PANTHER" id="PTHR14003:SF20">
    <property type="entry name" value="FINGER DOMAIN PROTEIN, PUTATIVE (AFU_ORTHOLOGUE AFUA_4G10380)-RELATED"/>
    <property type="match status" value="1"/>
</dbReference>
<feature type="domain" description="C2H2-type" evidence="7">
    <location>
        <begin position="143"/>
        <end position="172"/>
    </location>
</feature>
<dbReference type="EMBL" id="JAPVEA010000008">
    <property type="protein sequence ID" value="KAJ5438460.1"/>
    <property type="molecule type" value="Genomic_DNA"/>
</dbReference>
<protein>
    <recommendedName>
        <fullName evidence="7">C2H2-type domain-containing protein</fullName>
    </recommendedName>
</protein>
<evidence type="ECO:0000259" key="7">
    <source>
        <dbReference type="PROSITE" id="PS50157"/>
    </source>
</evidence>
<keyword evidence="4" id="KW-0862">Zinc</keyword>
<proteinExistence type="predicted"/>
<keyword evidence="2" id="KW-0677">Repeat</keyword>
<dbReference type="Gene3D" id="3.30.160.60">
    <property type="entry name" value="Classic Zinc Finger"/>
    <property type="match status" value="3"/>
</dbReference>
<dbReference type="GO" id="GO:0000978">
    <property type="term" value="F:RNA polymerase II cis-regulatory region sequence-specific DNA binding"/>
    <property type="evidence" value="ECO:0007669"/>
    <property type="project" value="TreeGrafter"/>
</dbReference>
<feature type="compositionally biased region" description="Polar residues" evidence="6">
    <location>
        <begin position="260"/>
        <end position="271"/>
    </location>
</feature>
<organism evidence="8 9">
    <name type="scientific">Penicillium daleae</name>
    <dbReference type="NCBI Taxonomy" id="63821"/>
    <lineage>
        <taxon>Eukaryota</taxon>
        <taxon>Fungi</taxon>
        <taxon>Dikarya</taxon>
        <taxon>Ascomycota</taxon>
        <taxon>Pezizomycotina</taxon>
        <taxon>Eurotiomycetes</taxon>
        <taxon>Eurotiomycetidae</taxon>
        <taxon>Eurotiales</taxon>
        <taxon>Aspergillaceae</taxon>
        <taxon>Penicillium</taxon>
    </lineage>
</organism>
<dbReference type="SMART" id="SM00355">
    <property type="entry name" value="ZnF_C2H2"/>
    <property type="match status" value="3"/>
</dbReference>
<dbReference type="Pfam" id="PF00096">
    <property type="entry name" value="zf-C2H2"/>
    <property type="match status" value="3"/>
</dbReference>
<evidence type="ECO:0000313" key="9">
    <source>
        <dbReference type="Proteomes" id="UP001213681"/>
    </source>
</evidence>
<dbReference type="FunFam" id="3.30.160.60:FF:000125">
    <property type="entry name" value="Putative zinc finger protein 143"/>
    <property type="match status" value="1"/>
</dbReference>
<dbReference type="GO" id="GO:0005667">
    <property type="term" value="C:transcription regulator complex"/>
    <property type="evidence" value="ECO:0007669"/>
    <property type="project" value="TreeGrafter"/>
</dbReference>
<feature type="domain" description="C2H2-type" evidence="7">
    <location>
        <begin position="173"/>
        <end position="200"/>
    </location>
</feature>
<feature type="region of interest" description="Disordered" evidence="6">
    <location>
        <begin position="36"/>
        <end position="59"/>
    </location>
</feature>
<feature type="compositionally biased region" description="Low complexity" evidence="6">
    <location>
        <begin position="371"/>
        <end position="382"/>
    </location>
</feature>
<dbReference type="FunFam" id="3.30.160.60:FF:000690">
    <property type="entry name" value="Zinc finger protein 354C"/>
    <property type="match status" value="1"/>
</dbReference>
<evidence type="ECO:0000256" key="6">
    <source>
        <dbReference type="SAM" id="MobiDB-lite"/>
    </source>
</evidence>
<reference evidence="8" key="1">
    <citation type="submission" date="2022-12" db="EMBL/GenBank/DDBJ databases">
        <authorList>
            <person name="Petersen C."/>
        </authorList>
    </citation>
    <scope>NUCLEOTIDE SEQUENCE</scope>
    <source>
        <strain evidence="8">IBT 16125</strain>
    </source>
</reference>
<dbReference type="GeneID" id="81603083"/>